<gene>
    <name evidence="3" type="ORF">EBN03_19645</name>
</gene>
<feature type="transmembrane region" description="Helical" evidence="2">
    <location>
        <begin position="32"/>
        <end position="55"/>
    </location>
</feature>
<dbReference type="AlphaFoldDB" id="A0A3M2L2W7"/>
<comment type="caution">
    <text evidence="3">The sequence shown here is derived from an EMBL/GenBank/DDBJ whole genome shotgun (WGS) entry which is preliminary data.</text>
</comment>
<evidence type="ECO:0000313" key="3">
    <source>
        <dbReference type="EMBL" id="RMI30863.1"/>
    </source>
</evidence>
<evidence type="ECO:0000313" key="4">
    <source>
        <dbReference type="Proteomes" id="UP000279275"/>
    </source>
</evidence>
<dbReference type="RefSeq" id="WP_122189531.1">
    <property type="nucleotide sequence ID" value="NZ_RFFH01000008.1"/>
</dbReference>
<keyword evidence="2" id="KW-0472">Membrane</keyword>
<proteinExistence type="predicted"/>
<sequence length="183" mass="18505">MTNQVTQWHPPADPAARPEGPPAQPEDVRTAVLLWQGAIAAGVVRVLAGAATIFANRNSLAQQGLEQQDMTPEQVGFWAGFAAIAMAVIGLALIVGVAGVVAQLSRGRLWARGLADGLGVLAVFGAIGTLLGGLAGADAGIIGGGLGNLVSGGAAILQGVLLGGAVFLCHRKDSEIWFRAVGR</sequence>
<organism evidence="3 4">
    <name type="scientific">Nocardia stercoris</name>
    <dbReference type="NCBI Taxonomy" id="2483361"/>
    <lineage>
        <taxon>Bacteria</taxon>
        <taxon>Bacillati</taxon>
        <taxon>Actinomycetota</taxon>
        <taxon>Actinomycetes</taxon>
        <taxon>Mycobacteriales</taxon>
        <taxon>Nocardiaceae</taxon>
        <taxon>Nocardia</taxon>
    </lineage>
</organism>
<name>A0A3M2L2W7_9NOCA</name>
<reference evidence="3 4" key="1">
    <citation type="submission" date="2018-10" db="EMBL/GenBank/DDBJ databases">
        <title>Isolation from cow dung.</title>
        <authorList>
            <person name="Ling L."/>
        </authorList>
    </citation>
    <scope>NUCLEOTIDE SEQUENCE [LARGE SCALE GENOMIC DNA]</scope>
    <source>
        <strain evidence="3 4">NEAU-LL90</strain>
    </source>
</reference>
<dbReference type="EMBL" id="RFFH01000008">
    <property type="protein sequence ID" value="RMI30863.1"/>
    <property type="molecule type" value="Genomic_DNA"/>
</dbReference>
<feature type="region of interest" description="Disordered" evidence="1">
    <location>
        <begin position="1"/>
        <end position="25"/>
    </location>
</feature>
<keyword evidence="4" id="KW-1185">Reference proteome</keyword>
<evidence type="ECO:0000256" key="1">
    <source>
        <dbReference type="SAM" id="MobiDB-lite"/>
    </source>
</evidence>
<protein>
    <submittedName>
        <fullName evidence="3">Uncharacterized protein</fullName>
    </submittedName>
</protein>
<feature type="transmembrane region" description="Helical" evidence="2">
    <location>
        <begin position="75"/>
        <end position="102"/>
    </location>
</feature>
<dbReference type="Proteomes" id="UP000279275">
    <property type="component" value="Unassembled WGS sequence"/>
</dbReference>
<dbReference type="OrthoDB" id="4559326at2"/>
<accession>A0A3M2L2W7</accession>
<keyword evidence="2" id="KW-0812">Transmembrane</keyword>
<feature type="transmembrane region" description="Helical" evidence="2">
    <location>
        <begin position="149"/>
        <end position="169"/>
    </location>
</feature>
<keyword evidence="2" id="KW-1133">Transmembrane helix</keyword>
<evidence type="ECO:0000256" key="2">
    <source>
        <dbReference type="SAM" id="Phobius"/>
    </source>
</evidence>
<feature type="transmembrane region" description="Helical" evidence="2">
    <location>
        <begin position="114"/>
        <end position="137"/>
    </location>
</feature>